<evidence type="ECO:0000256" key="13">
    <source>
        <dbReference type="RuleBase" id="RU364091"/>
    </source>
</evidence>
<dbReference type="EMBL" id="AGYT01000008">
    <property type="protein sequence ID" value="ENZ02254.1"/>
    <property type="molecule type" value="Genomic_DNA"/>
</dbReference>
<dbReference type="PANTHER" id="PTHR30531">
    <property type="entry name" value="FLAGELLAR BIOSYNTHETIC PROTEIN FLHB"/>
    <property type="match status" value="1"/>
</dbReference>
<keyword evidence="14" id="KW-0966">Cell projection</keyword>
<feature type="transmembrane region" description="Helical" evidence="13">
    <location>
        <begin position="291"/>
        <end position="311"/>
    </location>
</feature>
<accession>N9Y273</accession>
<proteinExistence type="inferred from homology"/>
<keyword evidence="8 13" id="KW-1005">Bacterial flagellum biogenesis</keyword>
<evidence type="ECO:0000313" key="15">
    <source>
        <dbReference type="Proteomes" id="UP000013097"/>
    </source>
</evidence>
<dbReference type="Gene3D" id="6.10.250.2080">
    <property type="match status" value="1"/>
</dbReference>
<dbReference type="PATRIC" id="fig|999411.4.peg.1465"/>
<feature type="transmembrane region" description="Helical" evidence="13">
    <location>
        <begin position="6"/>
        <end position="28"/>
    </location>
</feature>
<protein>
    <recommendedName>
        <fullName evidence="4 13">Flagellar biosynthetic protein FlhB</fullName>
    </recommendedName>
</protein>
<keyword evidence="10 13" id="KW-1133">Transmembrane helix</keyword>
<evidence type="ECO:0000256" key="10">
    <source>
        <dbReference type="ARBA" id="ARBA00022989"/>
    </source>
</evidence>
<dbReference type="InterPro" id="IPR006135">
    <property type="entry name" value="T3SS_substrate_exporter"/>
</dbReference>
<evidence type="ECO:0000256" key="5">
    <source>
        <dbReference type="ARBA" id="ARBA00022448"/>
    </source>
</evidence>
<comment type="similarity">
    <text evidence="2">Belongs to the FliR/MopE/SpaR family.</text>
</comment>
<feature type="transmembrane region" description="Helical" evidence="13">
    <location>
        <begin position="246"/>
        <end position="264"/>
    </location>
</feature>
<dbReference type="eggNOG" id="COG1684">
    <property type="taxonomic scope" value="Bacteria"/>
</dbReference>
<evidence type="ECO:0000256" key="3">
    <source>
        <dbReference type="ARBA" id="ARBA00010690"/>
    </source>
</evidence>
<dbReference type="PRINTS" id="PR00950">
    <property type="entry name" value="TYPE3IMSPROT"/>
</dbReference>
<sequence>MVNTLYFLGLTLVFIRITALFLSFSILFPKGTPQILKGMLGIIIAFCIIDGIDYSNIQSINGNFSLWFAVVSEIITGVIIGFLINAIFLFFKMAGAFIDMQGGLSMVSMLDPATNINATLISNLIYMISIAIFFIIDGHHLLLKLLIESFRIVPLGETIVYGETIMEVMRTLTELFFVGVKIALPFLIIIFITDICLALVSRAVPAINVMILGMPVKITVALITFIIALPITIKIIIGSIHNIPNIFENIFKLLIAVPIVVIGSEEKTEEATPKKKSEARKKGQIARSKDIGLAVGILISTLLIAGISGMIAGNLKNILFYFLTEGMLKEISLMTINGIVVDVTIKVLICVLPVAIPMMIGGIVASIGQTGFILTGESLKMQFNKLNPINGFKNMFSKRSAVDLVKNLIVVSVVIFIGYNYIVDNYDSLLQISNLRIDSIGNEIKNLVIGIFLQITLILIVLAGIDYFIQFRFHKKDLKMTKQEIKEEFKQMEGDPQLKGKIKQKQREMATRRMMQAVGDATVVITNPTHIAIALKYDENSGNAPIVIGKGADHIALKIKEIARENNVPIMEDKELARLMYETIDIDREIPIELYNAVAEILAMVYKLRNK</sequence>
<keyword evidence="12 13" id="KW-1006">Bacterial flagellum protein export</keyword>
<evidence type="ECO:0000256" key="2">
    <source>
        <dbReference type="ARBA" id="ARBA00009772"/>
    </source>
</evidence>
<dbReference type="PANTHER" id="PTHR30531:SF12">
    <property type="entry name" value="FLAGELLAR BIOSYNTHETIC PROTEIN FLHB"/>
    <property type="match status" value="1"/>
</dbReference>
<dbReference type="Pfam" id="PF01312">
    <property type="entry name" value="Bac_export_2"/>
    <property type="match status" value="1"/>
</dbReference>
<dbReference type="GO" id="GO:0005886">
    <property type="term" value="C:plasma membrane"/>
    <property type="evidence" value="ECO:0007669"/>
    <property type="project" value="UniProtKB-SubCell"/>
</dbReference>
<dbReference type="InterPro" id="IPR002010">
    <property type="entry name" value="T3SS_IM_R"/>
</dbReference>
<feature type="transmembrane region" description="Helical" evidence="13">
    <location>
        <begin position="447"/>
        <end position="469"/>
    </location>
</feature>
<dbReference type="RefSeq" id="WP_002597990.1">
    <property type="nucleotide sequence ID" value="NZ_KB850956.1"/>
</dbReference>
<feature type="transmembrane region" description="Helical" evidence="13">
    <location>
        <begin position="175"/>
        <end position="200"/>
    </location>
</feature>
<evidence type="ECO:0000256" key="7">
    <source>
        <dbReference type="ARBA" id="ARBA00022692"/>
    </source>
</evidence>
<feature type="transmembrane region" description="Helical" evidence="13">
    <location>
        <begin position="35"/>
        <end position="52"/>
    </location>
</feature>
<dbReference type="GO" id="GO:0006605">
    <property type="term" value="P:protein targeting"/>
    <property type="evidence" value="ECO:0007669"/>
    <property type="project" value="InterPro"/>
</dbReference>
<comment type="caution">
    <text evidence="13">Lacks conserved residue(s) required for the propagation of feature annotation.</text>
</comment>
<feature type="transmembrane region" description="Helical" evidence="13">
    <location>
        <begin position="220"/>
        <end position="240"/>
    </location>
</feature>
<comment type="function">
    <text evidence="13">Required for formation of the rod structure in the basal body of the flagellar apparatus. Together with FliI and FliH, may constitute the export apparatus of flagellin.</text>
</comment>
<comment type="caution">
    <text evidence="14">The sequence shown here is derived from an EMBL/GenBank/DDBJ whole genome shotgun (WGS) entry which is preliminary data.</text>
</comment>
<keyword evidence="15" id="KW-1185">Reference proteome</keyword>
<evidence type="ECO:0000256" key="9">
    <source>
        <dbReference type="ARBA" id="ARBA00022927"/>
    </source>
</evidence>
<dbReference type="GO" id="GO:0044780">
    <property type="term" value="P:bacterial-type flagellum assembly"/>
    <property type="evidence" value="ECO:0007669"/>
    <property type="project" value="InterPro"/>
</dbReference>
<dbReference type="Proteomes" id="UP000013097">
    <property type="component" value="Unassembled WGS sequence"/>
</dbReference>
<keyword evidence="11 13" id="KW-0472">Membrane</keyword>
<keyword evidence="14" id="KW-0282">Flagellum</keyword>
<feature type="transmembrane region" description="Helical" evidence="13">
    <location>
        <begin position="64"/>
        <end position="91"/>
    </location>
</feature>
<dbReference type="InterPro" id="IPR029025">
    <property type="entry name" value="T3SS_substrate_exporter_C"/>
</dbReference>
<keyword evidence="14" id="KW-0969">Cilium</keyword>
<name>N9Y273_9CLOT</name>
<evidence type="ECO:0000256" key="4">
    <source>
        <dbReference type="ARBA" id="ARBA00021622"/>
    </source>
</evidence>
<dbReference type="SUPFAM" id="SSF160544">
    <property type="entry name" value="EscU C-terminal domain-like"/>
    <property type="match status" value="1"/>
</dbReference>
<evidence type="ECO:0000313" key="14">
    <source>
        <dbReference type="EMBL" id="ENZ02254.1"/>
    </source>
</evidence>
<dbReference type="GO" id="GO:0009306">
    <property type="term" value="P:protein secretion"/>
    <property type="evidence" value="ECO:0007669"/>
    <property type="project" value="InterPro"/>
</dbReference>
<gene>
    <name evidence="13" type="primary">flhB</name>
    <name evidence="14" type="ORF">HMPREF1092_01489</name>
</gene>
<dbReference type="Pfam" id="PF01311">
    <property type="entry name" value="Bac_export_1"/>
    <property type="match status" value="1"/>
</dbReference>
<dbReference type="NCBIfam" id="TIGR00328">
    <property type="entry name" value="flhB"/>
    <property type="match status" value="1"/>
</dbReference>
<keyword evidence="5 13" id="KW-0813">Transport</keyword>
<reference evidence="14 15" key="1">
    <citation type="submission" date="2013-01" db="EMBL/GenBank/DDBJ databases">
        <title>The Genome Sequence of Clostridium colicanis 209318.</title>
        <authorList>
            <consortium name="The Broad Institute Genome Sequencing Platform"/>
            <person name="Earl A."/>
            <person name="Ward D."/>
            <person name="Feldgarden M."/>
            <person name="Gevers D."/>
            <person name="Courvalin P."/>
            <person name="Lambert T."/>
            <person name="Walker B."/>
            <person name="Young S.K."/>
            <person name="Zeng Q."/>
            <person name="Gargeya S."/>
            <person name="Fitzgerald M."/>
            <person name="Haas B."/>
            <person name="Abouelleil A."/>
            <person name="Alvarado L."/>
            <person name="Arachchi H.M."/>
            <person name="Berlin A.M."/>
            <person name="Chapman S.B."/>
            <person name="Dewar J."/>
            <person name="Goldberg J."/>
            <person name="Griggs A."/>
            <person name="Gujja S."/>
            <person name="Hansen M."/>
            <person name="Howarth C."/>
            <person name="Imamovic A."/>
            <person name="Larimer J."/>
            <person name="McCowan C."/>
            <person name="Murphy C."/>
            <person name="Neiman D."/>
            <person name="Pearson M."/>
            <person name="Priest M."/>
            <person name="Roberts A."/>
            <person name="Saif S."/>
            <person name="Shea T."/>
            <person name="Sisk P."/>
            <person name="Sykes S."/>
            <person name="Wortman J."/>
            <person name="Nusbaum C."/>
            <person name="Birren B."/>
        </authorList>
    </citation>
    <scope>NUCLEOTIDE SEQUENCE [LARGE SCALE GENOMIC DNA]</scope>
    <source>
        <strain evidence="14 15">209318</strain>
    </source>
</reference>
<evidence type="ECO:0000256" key="12">
    <source>
        <dbReference type="ARBA" id="ARBA00023225"/>
    </source>
</evidence>
<comment type="subcellular location">
    <subcellularLocation>
        <location evidence="1">Cell membrane</location>
        <topology evidence="1">Multi-pass membrane protein</topology>
    </subcellularLocation>
</comment>
<dbReference type="AlphaFoldDB" id="N9Y273"/>
<keyword evidence="9 13" id="KW-0653">Protein transport</keyword>
<organism evidence="14 15">
    <name type="scientific">Clostridium thermobutyricum</name>
    <dbReference type="NCBI Taxonomy" id="29372"/>
    <lineage>
        <taxon>Bacteria</taxon>
        <taxon>Bacillati</taxon>
        <taxon>Bacillota</taxon>
        <taxon>Clostridia</taxon>
        <taxon>Eubacteriales</taxon>
        <taxon>Clostridiaceae</taxon>
        <taxon>Clostridium</taxon>
    </lineage>
</organism>
<comment type="similarity">
    <text evidence="3 13">Belongs to the type III secretion exporter family.</text>
</comment>
<evidence type="ECO:0000256" key="8">
    <source>
        <dbReference type="ARBA" id="ARBA00022795"/>
    </source>
</evidence>
<dbReference type="InterPro" id="IPR006136">
    <property type="entry name" value="FlhB"/>
</dbReference>
<dbReference type="Gene3D" id="3.40.1690.10">
    <property type="entry name" value="secretion proteins EscU"/>
    <property type="match status" value="1"/>
</dbReference>
<evidence type="ECO:0000256" key="1">
    <source>
        <dbReference type="ARBA" id="ARBA00004651"/>
    </source>
</evidence>
<feature type="transmembrane region" description="Helical" evidence="13">
    <location>
        <begin position="112"/>
        <end position="136"/>
    </location>
</feature>
<evidence type="ECO:0000256" key="11">
    <source>
        <dbReference type="ARBA" id="ARBA00023136"/>
    </source>
</evidence>
<keyword evidence="6 13" id="KW-1003">Cell membrane</keyword>
<feature type="transmembrane region" description="Helical" evidence="13">
    <location>
        <begin position="404"/>
        <end position="422"/>
    </location>
</feature>
<keyword evidence="7 13" id="KW-0812">Transmembrane</keyword>
<dbReference type="FunFam" id="3.40.1690.10:FF:000001">
    <property type="entry name" value="Flagellar biosynthetic protein FlhB"/>
    <property type="match status" value="1"/>
</dbReference>
<dbReference type="eggNOG" id="COG1377">
    <property type="taxonomic scope" value="Bacteria"/>
</dbReference>
<dbReference type="HOGENOM" id="CLU_030940_0_0_9"/>
<dbReference type="NCBIfam" id="NF009411">
    <property type="entry name" value="PRK12772.1"/>
    <property type="match status" value="1"/>
</dbReference>
<evidence type="ECO:0000256" key="6">
    <source>
        <dbReference type="ARBA" id="ARBA00022475"/>
    </source>
</evidence>